<dbReference type="EMBL" id="JARLKY010000103">
    <property type="protein sequence ID" value="MEC0231815.1"/>
    <property type="molecule type" value="Genomic_DNA"/>
</dbReference>
<dbReference type="PANTHER" id="PTHR43744:SF9">
    <property type="entry name" value="POLYGALACTURONAN_RHAMNOGALACTURONAN TRANSPORT SYSTEM PERMEASE PROTEIN YTCP"/>
    <property type="match status" value="1"/>
</dbReference>
<evidence type="ECO:0000313" key="10">
    <source>
        <dbReference type="Proteomes" id="UP001338137"/>
    </source>
</evidence>
<dbReference type="SUPFAM" id="SSF161098">
    <property type="entry name" value="MetI-like"/>
    <property type="match status" value="1"/>
</dbReference>
<keyword evidence="3" id="KW-1003">Cell membrane</keyword>
<feature type="transmembrane region" description="Helical" evidence="7">
    <location>
        <begin position="264"/>
        <end position="285"/>
    </location>
</feature>
<dbReference type="RefSeq" id="WP_173221641.1">
    <property type="nucleotide sequence ID" value="NZ_JABMKZ010000015.1"/>
</dbReference>
<dbReference type="PANTHER" id="PTHR43744">
    <property type="entry name" value="ABC TRANSPORTER PERMEASE PROTEIN MG189-RELATED-RELATED"/>
    <property type="match status" value="1"/>
</dbReference>
<feature type="transmembrane region" description="Helical" evidence="7">
    <location>
        <begin position="145"/>
        <end position="166"/>
    </location>
</feature>
<keyword evidence="5 7" id="KW-1133">Transmembrane helix</keyword>
<evidence type="ECO:0000256" key="6">
    <source>
        <dbReference type="ARBA" id="ARBA00023136"/>
    </source>
</evidence>
<dbReference type="InterPro" id="IPR000515">
    <property type="entry name" value="MetI-like"/>
</dbReference>
<name>A0ABU6GC91_9BACL</name>
<dbReference type="Proteomes" id="UP001338137">
    <property type="component" value="Unassembled WGS sequence"/>
</dbReference>
<dbReference type="InterPro" id="IPR035906">
    <property type="entry name" value="MetI-like_sf"/>
</dbReference>
<feature type="transmembrane region" description="Helical" evidence="7">
    <location>
        <begin position="113"/>
        <end position="133"/>
    </location>
</feature>
<keyword evidence="6 7" id="KW-0472">Membrane</keyword>
<evidence type="ECO:0000256" key="1">
    <source>
        <dbReference type="ARBA" id="ARBA00004651"/>
    </source>
</evidence>
<reference evidence="9 10" key="1">
    <citation type="submission" date="2023-03" db="EMBL/GenBank/DDBJ databases">
        <title>Bacillus Genome Sequencing.</title>
        <authorList>
            <person name="Dunlap C."/>
        </authorList>
    </citation>
    <scope>NUCLEOTIDE SEQUENCE [LARGE SCALE GENOMIC DNA]</scope>
    <source>
        <strain evidence="9 10">BD-533</strain>
    </source>
</reference>
<feature type="domain" description="ABC transmembrane type-1" evidence="8">
    <location>
        <begin position="78"/>
        <end position="274"/>
    </location>
</feature>
<comment type="caution">
    <text evidence="9">The sequence shown here is derived from an EMBL/GenBank/DDBJ whole genome shotgun (WGS) entry which is preliminary data.</text>
</comment>
<protein>
    <submittedName>
        <fullName evidence="9">Carbohydrate ABC transporter permease</fullName>
    </submittedName>
</protein>
<keyword evidence="4 7" id="KW-0812">Transmembrane</keyword>
<keyword evidence="10" id="KW-1185">Reference proteome</keyword>
<feature type="transmembrane region" description="Helical" evidence="7">
    <location>
        <begin position="75"/>
        <end position="101"/>
    </location>
</feature>
<comment type="subcellular location">
    <subcellularLocation>
        <location evidence="1 7">Cell membrane</location>
        <topology evidence="1 7">Multi-pass membrane protein</topology>
    </subcellularLocation>
</comment>
<gene>
    <name evidence="9" type="ORF">P4I72_32405</name>
</gene>
<organism evidence="9 10">
    <name type="scientific">Paenibacillus alba</name>
    <dbReference type="NCBI Taxonomy" id="1197127"/>
    <lineage>
        <taxon>Bacteria</taxon>
        <taxon>Bacillati</taxon>
        <taxon>Bacillota</taxon>
        <taxon>Bacilli</taxon>
        <taxon>Bacillales</taxon>
        <taxon>Paenibacillaceae</taxon>
        <taxon>Paenibacillus</taxon>
    </lineage>
</organism>
<evidence type="ECO:0000256" key="4">
    <source>
        <dbReference type="ARBA" id="ARBA00022692"/>
    </source>
</evidence>
<dbReference type="CDD" id="cd06261">
    <property type="entry name" value="TM_PBP2"/>
    <property type="match status" value="1"/>
</dbReference>
<evidence type="ECO:0000256" key="2">
    <source>
        <dbReference type="ARBA" id="ARBA00022448"/>
    </source>
</evidence>
<evidence type="ECO:0000259" key="8">
    <source>
        <dbReference type="PROSITE" id="PS50928"/>
    </source>
</evidence>
<evidence type="ECO:0000256" key="7">
    <source>
        <dbReference type="RuleBase" id="RU363032"/>
    </source>
</evidence>
<evidence type="ECO:0000256" key="3">
    <source>
        <dbReference type="ARBA" id="ARBA00022475"/>
    </source>
</evidence>
<keyword evidence="2 7" id="KW-0813">Transport</keyword>
<dbReference type="PROSITE" id="PS50928">
    <property type="entry name" value="ABC_TM1"/>
    <property type="match status" value="1"/>
</dbReference>
<dbReference type="Pfam" id="PF00528">
    <property type="entry name" value="BPD_transp_1"/>
    <property type="match status" value="1"/>
</dbReference>
<dbReference type="Gene3D" id="1.10.3720.10">
    <property type="entry name" value="MetI-like"/>
    <property type="match status" value="1"/>
</dbReference>
<sequence length="300" mass="33600">MKSAIKINSISATANLTIHVLFILMGLTCLVPLLLIVAVSVTSEQSVVIDGYRFWPQQFSLEAYKYLLQEGKTIIQAYGVTIFVTVVGTILSLLVIASFAYPLSRKDFAYRRLFTFLVVFTLLFSGGMVSWYMVTTQILQLKNNVWALIVPYLFNGWYVMIMRTYFMSSIPDGIVESAKIDGAGEYRIFFSIVLRLSLPGLATIGLFSAIVYWNDWWLPLMLIQDDKILNIQYLLYKAQSTADFLSSVSGQNYGTVMQITPPSLTVRMALAVVGIGPIVLAYPFFQKYFVQGLTVGAIKG</sequence>
<proteinExistence type="inferred from homology"/>
<evidence type="ECO:0000313" key="9">
    <source>
        <dbReference type="EMBL" id="MEC0231815.1"/>
    </source>
</evidence>
<feature type="transmembrane region" description="Helical" evidence="7">
    <location>
        <begin position="20"/>
        <end position="41"/>
    </location>
</feature>
<comment type="similarity">
    <text evidence="7">Belongs to the binding-protein-dependent transport system permease family.</text>
</comment>
<evidence type="ECO:0000256" key="5">
    <source>
        <dbReference type="ARBA" id="ARBA00022989"/>
    </source>
</evidence>
<feature type="transmembrane region" description="Helical" evidence="7">
    <location>
        <begin position="187"/>
        <end position="213"/>
    </location>
</feature>
<accession>A0ABU6GC91</accession>